<keyword evidence="11" id="KW-1185">Reference proteome</keyword>
<feature type="transmembrane region" description="Helical" evidence="9">
    <location>
        <begin position="368"/>
        <end position="386"/>
    </location>
</feature>
<dbReference type="EMBL" id="FOIE01000001">
    <property type="protein sequence ID" value="SES68107.1"/>
    <property type="molecule type" value="Genomic_DNA"/>
</dbReference>
<dbReference type="NCBIfam" id="TIGR00842">
    <property type="entry name" value="bcct"/>
    <property type="match status" value="1"/>
</dbReference>
<protein>
    <submittedName>
        <fullName evidence="10">Choline/carnitine/betaine transport</fullName>
    </submittedName>
</protein>
<evidence type="ECO:0000256" key="3">
    <source>
        <dbReference type="ARBA" id="ARBA00022448"/>
    </source>
</evidence>
<dbReference type="InterPro" id="IPR000060">
    <property type="entry name" value="BCCT_transptr"/>
</dbReference>
<evidence type="ECO:0000256" key="1">
    <source>
        <dbReference type="ARBA" id="ARBA00004651"/>
    </source>
</evidence>
<organism evidence="10 11">
    <name type="scientific">Geodermatophilus poikilotrophus</name>
    <dbReference type="NCBI Taxonomy" id="1333667"/>
    <lineage>
        <taxon>Bacteria</taxon>
        <taxon>Bacillati</taxon>
        <taxon>Actinomycetota</taxon>
        <taxon>Actinomycetes</taxon>
        <taxon>Geodermatophilales</taxon>
        <taxon>Geodermatophilaceae</taxon>
        <taxon>Geodermatophilus</taxon>
    </lineage>
</organism>
<evidence type="ECO:0000256" key="5">
    <source>
        <dbReference type="ARBA" id="ARBA00022692"/>
    </source>
</evidence>
<proteinExistence type="inferred from homology"/>
<evidence type="ECO:0000256" key="6">
    <source>
        <dbReference type="ARBA" id="ARBA00022989"/>
    </source>
</evidence>
<feature type="transmembrane region" description="Helical" evidence="9">
    <location>
        <begin position="241"/>
        <end position="260"/>
    </location>
</feature>
<feature type="transmembrane region" description="Helical" evidence="9">
    <location>
        <begin position="103"/>
        <end position="122"/>
    </location>
</feature>
<gene>
    <name evidence="10" type="ORF">SAMN04488546_0102</name>
</gene>
<name>A0A1H9YGE2_9ACTN</name>
<reference evidence="11" key="1">
    <citation type="submission" date="2016-10" db="EMBL/GenBank/DDBJ databases">
        <authorList>
            <person name="Varghese N."/>
            <person name="Submissions S."/>
        </authorList>
    </citation>
    <scope>NUCLEOTIDE SEQUENCE [LARGE SCALE GENOMIC DNA]</scope>
    <source>
        <strain evidence="11">DSM 44209</strain>
    </source>
</reference>
<comment type="similarity">
    <text evidence="2">Belongs to the BCCT transporter (TC 2.A.15) family.</text>
</comment>
<keyword evidence="4" id="KW-1003">Cell membrane</keyword>
<dbReference type="PROSITE" id="PS01303">
    <property type="entry name" value="BCCT"/>
    <property type="match status" value="1"/>
</dbReference>
<feature type="transmembrane region" description="Helical" evidence="9">
    <location>
        <begin position="398"/>
        <end position="421"/>
    </location>
</feature>
<evidence type="ECO:0000313" key="10">
    <source>
        <dbReference type="EMBL" id="SES68107.1"/>
    </source>
</evidence>
<sequence>MSPDDPERAAPAAPRDPREHTRAVDGDVTVEETVLVTPRYVHAAPDDDRMHPRAADVDHPVDKTVFVSGLAVTVAFVLWGVLSPTSLATAASSVLAKMIDATGWVYVLVTVGFVALMLLLALSRYGRIRLGRDDERPEFSTVSWISMMFATGMGIGLIFWGVAEPLSHLLTPPLGLAEAATPESAQLGMEYTIFHWGLHPWALYGVVGLALAYATFRKGLPNLLSSIVFPRKDPAHPARRAVDIFGLFITTFGAATSLGLGALQINSGLTRVFDAPQSNTVSIVVIVVLTALFVVSAVSGTERGVKWMANINAGLAVGILLFVFAFGPTIFLMNTFVESFGGYLAHFVPMSFRTGANGGGEWLAGWTIFYWAWWMSWAPFVGTFMARISRGRTIREFVICVLIVPTLVSTVWFVVMGGTAIRFQLSGVTDMAGSLATGVENTLFTLLDALPFSTLTAVLVVVLIMLFYVAGADAASLVLGMLSQGGSLHPRTWLVVTWGSMIGAVAIALLLAGGLDAIQTTVIVFGVPFLVVMLGVCYSLLKQLRSEPVVTTVPPGVRTVVAEMRQGTVSQPDPARQPTPADPENGVAAPTREPAASQTPT</sequence>
<dbReference type="AlphaFoldDB" id="A0A1H9YGE2"/>
<evidence type="ECO:0000256" key="4">
    <source>
        <dbReference type="ARBA" id="ARBA00022475"/>
    </source>
</evidence>
<dbReference type="Proteomes" id="UP000198507">
    <property type="component" value="Unassembled WGS sequence"/>
</dbReference>
<dbReference type="InterPro" id="IPR018093">
    <property type="entry name" value="BCCT_CS"/>
</dbReference>
<keyword evidence="5 9" id="KW-0812">Transmembrane</keyword>
<feature type="transmembrane region" description="Helical" evidence="9">
    <location>
        <begin position="449"/>
        <end position="471"/>
    </location>
</feature>
<keyword evidence="6 9" id="KW-1133">Transmembrane helix</keyword>
<dbReference type="RefSeq" id="WP_091437540.1">
    <property type="nucleotide sequence ID" value="NZ_FOIE01000001.1"/>
</dbReference>
<comment type="subcellular location">
    <subcellularLocation>
        <location evidence="1">Cell membrane</location>
        <topology evidence="1">Multi-pass membrane protein</topology>
    </subcellularLocation>
</comment>
<evidence type="ECO:0000256" key="8">
    <source>
        <dbReference type="SAM" id="MobiDB-lite"/>
    </source>
</evidence>
<feature type="transmembrane region" description="Helical" evidence="9">
    <location>
        <begin position="142"/>
        <end position="163"/>
    </location>
</feature>
<keyword evidence="3" id="KW-0813">Transport</keyword>
<dbReference type="GO" id="GO:0022857">
    <property type="term" value="F:transmembrane transporter activity"/>
    <property type="evidence" value="ECO:0007669"/>
    <property type="project" value="InterPro"/>
</dbReference>
<feature type="region of interest" description="Disordered" evidence="8">
    <location>
        <begin position="564"/>
        <end position="601"/>
    </location>
</feature>
<dbReference type="PANTHER" id="PTHR30047">
    <property type="entry name" value="HIGH-AFFINITY CHOLINE TRANSPORT PROTEIN-RELATED"/>
    <property type="match status" value="1"/>
</dbReference>
<feature type="transmembrane region" description="Helical" evidence="9">
    <location>
        <begin position="280"/>
        <end position="299"/>
    </location>
</feature>
<evidence type="ECO:0000256" key="7">
    <source>
        <dbReference type="ARBA" id="ARBA00023136"/>
    </source>
</evidence>
<feature type="transmembrane region" description="Helical" evidence="9">
    <location>
        <begin position="201"/>
        <end position="220"/>
    </location>
</feature>
<dbReference type="GO" id="GO:0005886">
    <property type="term" value="C:plasma membrane"/>
    <property type="evidence" value="ECO:0007669"/>
    <property type="project" value="UniProtKB-SubCell"/>
</dbReference>
<feature type="transmembrane region" description="Helical" evidence="9">
    <location>
        <begin position="311"/>
        <end position="333"/>
    </location>
</feature>
<evidence type="ECO:0000256" key="2">
    <source>
        <dbReference type="ARBA" id="ARBA00005658"/>
    </source>
</evidence>
<feature type="transmembrane region" description="Helical" evidence="9">
    <location>
        <begin position="518"/>
        <end position="541"/>
    </location>
</feature>
<dbReference type="PANTHER" id="PTHR30047:SF7">
    <property type="entry name" value="HIGH-AFFINITY CHOLINE TRANSPORT PROTEIN"/>
    <property type="match status" value="1"/>
</dbReference>
<feature type="transmembrane region" description="Helical" evidence="9">
    <location>
        <begin position="492"/>
        <end position="512"/>
    </location>
</feature>
<dbReference type="OrthoDB" id="9775735at2"/>
<dbReference type="Pfam" id="PF02028">
    <property type="entry name" value="BCCT"/>
    <property type="match status" value="1"/>
</dbReference>
<feature type="compositionally biased region" description="Basic and acidic residues" evidence="8">
    <location>
        <begin position="15"/>
        <end position="24"/>
    </location>
</feature>
<accession>A0A1H9YGE2</accession>
<evidence type="ECO:0000256" key="9">
    <source>
        <dbReference type="SAM" id="Phobius"/>
    </source>
</evidence>
<evidence type="ECO:0000313" key="11">
    <source>
        <dbReference type="Proteomes" id="UP000198507"/>
    </source>
</evidence>
<feature type="region of interest" description="Disordered" evidence="8">
    <location>
        <begin position="1"/>
        <end position="24"/>
    </location>
</feature>
<feature type="transmembrane region" description="Helical" evidence="9">
    <location>
        <begin position="65"/>
        <end position="83"/>
    </location>
</feature>
<keyword evidence="7 9" id="KW-0472">Membrane</keyword>